<dbReference type="Gene3D" id="3.90.226.10">
    <property type="entry name" value="2-enoyl-CoA Hydratase, Chain A, domain 1"/>
    <property type="match status" value="1"/>
</dbReference>
<proteinExistence type="predicted"/>
<dbReference type="SUPFAM" id="SSF52096">
    <property type="entry name" value="ClpP/crotonase"/>
    <property type="match status" value="1"/>
</dbReference>
<accession>A0ABD4SCX3</accession>
<dbReference type="InterPro" id="IPR005151">
    <property type="entry name" value="Tail-specific_protease"/>
</dbReference>
<dbReference type="InterPro" id="IPR029045">
    <property type="entry name" value="ClpP/crotonase-like_dom_sf"/>
</dbReference>
<dbReference type="Proteomes" id="UP001320314">
    <property type="component" value="Unassembled WGS sequence"/>
</dbReference>
<protein>
    <submittedName>
        <fullName evidence="2">S41 family peptidase</fullName>
    </submittedName>
</protein>
<feature type="domain" description="Tail specific protease" evidence="1">
    <location>
        <begin position="153"/>
        <end position="203"/>
    </location>
</feature>
<evidence type="ECO:0000313" key="2">
    <source>
        <dbReference type="EMBL" id="MCD5518339.1"/>
    </source>
</evidence>
<evidence type="ECO:0000259" key="1">
    <source>
        <dbReference type="Pfam" id="PF03572"/>
    </source>
</evidence>
<sequence>MKKYSYVLGDGKIPDFLAKFGLITRIGEDDDLILINSFPKMLHKVTRIMKVNGMSPIKKGSWHIGINTIQNENGEIFTIPLMPLDPKSIVYPPLINNHFVMMQILTFNVSQFAELYGVISKRRTLILDLRYNFGGEISAMSKCFEWLNAHCINQKVVLLFNNTTASAAELFIEKCQRSNLSTVSIGSETYGKKWAYKKVTVGKSNFFLPIYQLAPQIEINEYINTDTFYESSRSSDVQSKLIFPFALNIENILLERR</sequence>
<dbReference type="RefSeq" id="WP_231523657.1">
    <property type="nucleotide sequence ID" value="NZ_JAJNUD010000017.1"/>
</dbReference>
<organism evidence="2 3">
    <name type="scientific">Lactobacillus delbrueckii subsp. allosunkii</name>
    <dbReference type="NCBI Taxonomy" id="1050107"/>
    <lineage>
        <taxon>Bacteria</taxon>
        <taxon>Bacillati</taxon>
        <taxon>Bacillota</taxon>
        <taxon>Bacilli</taxon>
        <taxon>Lactobacillales</taxon>
        <taxon>Lactobacillaceae</taxon>
        <taxon>Lactobacillus</taxon>
    </lineage>
</organism>
<name>A0ABD4SCX3_9LACO</name>
<dbReference type="EMBL" id="JAJNUD010000017">
    <property type="protein sequence ID" value="MCD5518339.1"/>
    <property type="molecule type" value="Genomic_DNA"/>
</dbReference>
<reference evidence="2 3" key="1">
    <citation type="submission" date="2021-12" db="EMBL/GenBank/DDBJ databases">
        <title>Antimicrobial susceptibility of Lactobacillus delbrueckii subsp. lactis obtained from milk products and other habitats.</title>
        <authorList>
            <person name="Shani N."/>
        </authorList>
    </citation>
    <scope>NUCLEOTIDE SEQUENCE [LARGE SCALE GENOMIC DNA]</scope>
    <source>
        <strain evidence="2 3">CIRM BIA 266</strain>
    </source>
</reference>
<dbReference type="AlphaFoldDB" id="A0ABD4SCX3"/>
<dbReference type="Pfam" id="PF03572">
    <property type="entry name" value="Peptidase_S41"/>
    <property type="match status" value="1"/>
</dbReference>
<comment type="caution">
    <text evidence="2">The sequence shown here is derived from an EMBL/GenBank/DDBJ whole genome shotgun (WGS) entry which is preliminary data.</text>
</comment>
<gene>
    <name evidence="2" type="ORF">LOB39_07180</name>
</gene>
<evidence type="ECO:0000313" key="3">
    <source>
        <dbReference type="Proteomes" id="UP001320314"/>
    </source>
</evidence>